<dbReference type="EMBL" id="BDJL01000093">
    <property type="protein sequence ID" value="GAV25848.1"/>
    <property type="molecule type" value="Genomic_DNA"/>
</dbReference>
<dbReference type="PIRSF" id="PIRSF006470">
    <property type="entry name" value="DctB"/>
    <property type="match status" value="1"/>
</dbReference>
<evidence type="ECO:0000313" key="5">
    <source>
        <dbReference type="Proteomes" id="UP000187338"/>
    </source>
</evidence>
<dbReference type="STRING" id="661089.ciss_17810"/>
<dbReference type="InterPro" id="IPR038404">
    <property type="entry name" value="TRAP_DctP_sf"/>
</dbReference>
<dbReference type="PROSITE" id="PS51257">
    <property type="entry name" value="PROKAR_LIPOPROTEIN"/>
    <property type="match status" value="1"/>
</dbReference>
<evidence type="ECO:0000256" key="2">
    <source>
        <dbReference type="ARBA" id="ARBA00022448"/>
    </source>
</evidence>
<dbReference type="GO" id="GO:0030288">
    <property type="term" value="C:outer membrane-bounded periplasmic space"/>
    <property type="evidence" value="ECO:0007669"/>
    <property type="project" value="InterPro"/>
</dbReference>
<dbReference type="InterPro" id="IPR004682">
    <property type="entry name" value="TRAP_DctP"/>
</dbReference>
<proteinExistence type="inferred from homology"/>
<keyword evidence="2" id="KW-0813">Transport</keyword>
<reference evidence="5" key="1">
    <citation type="submission" date="2016-12" db="EMBL/GenBank/DDBJ databases">
        <title>Draft Genome Sequences od Carboxydothermus pertinax and islandicus, Hydrogenogenic Carboxydotrophic Bacteria.</title>
        <authorList>
            <person name="Fukuyama Y."/>
            <person name="Ohmae K."/>
            <person name="Yoneda Y."/>
            <person name="Yoshida T."/>
            <person name="Sako Y."/>
        </authorList>
    </citation>
    <scope>NUCLEOTIDE SEQUENCE [LARGE SCALE GENOMIC DNA]</scope>
    <source>
        <strain evidence="5">SET</strain>
    </source>
</reference>
<dbReference type="PANTHER" id="PTHR33376:SF7">
    <property type="entry name" value="C4-DICARBOXYLATE-BINDING PROTEIN DCTB"/>
    <property type="match status" value="1"/>
</dbReference>
<gene>
    <name evidence="4" type="ORF">ciss_17810</name>
</gene>
<dbReference type="OrthoDB" id="9815946at2"/>
<comment type="caution">
    <text evidence="4">The sequence shown here is derived from an EMBL/GenBank/DDBJ whole genome shotgun (WGS) entry which is preliminary data.</text>
</comment>
<accession>A0A1L8D3V0</accession>
<name>A0A1L8D3V0_9THEO</name>
<comment type="similarity">
    <text evidence="1">Belongs to the bacterial solute-binding protein 7 family.</text>
</comment>
<dbReference type="GO" id="GO:0055085">
    <property type="term" value="P:transmembrane transport"/>
    <property type="evidence" value="ECO:0007669"/>
    <property type="project" value="InterPro"/>
</dbReference>
<keyword evidence="5" id="KW-1185">Reference proteome</keyword>
<dbReference type="PANTHER" id="PTHR33376">
    <property type="match status" value="1"/>
</dbReference>
<evidence type="ECO:0000313" key="4">
    <source>
        <dbReference type="EMBL" id="GAV25848.1"/>
    </source>
</evidence>
<dbReference type="Proteomes" id="UP000187338">
    <property type="component" value="Unassembled WGS sequence"/>
</dbReference>
<dbReference type="Gene3D" id="3.40.190.170">
    <property type="entry name" value="Bacterial extracellular solute-binding protein, family 7"/>
    <property type="match status" value="1"/>
</dbReference>
<sequence>MLKFSRNIFIALLVLFLVLTLVACGNKQEGEKKSEPIVIKFSHVVAETTPKGQAALKFKELAEQKTGGKVKVEVYPSSQLFGDKEELEALIANNVQFIAPSVTKLVGLNPQFQIVDIPFLFKSEEAALKFYQGPEGQKLLKSLEDKGIIGLAWWPNGAKHFTNSKRPLRRPEDFKGLKFRTQSGGVLEEQFKLLGAGSQTIPFGEVYTALQNKTVDGQENTFNNIDTQKYAEVQKYLTVSGHGRLDYVVLTNKTFWDSLPEDIKKALEEALAEATEYEIKLSTELNQKSMENLKKSGKLEFYYLTPQDREAFIKVFEPLYKKYEPIIGKEIMDAARNAE</sequence>
<dbReference type="InterPro" id="IPR018389">
    <property type="entry name" value="DctP_fam"/>
</dbReference>
<dbReference type="CDD" id="cd13674">
    <property type="entry name" value="PBP2_TRAP_SBP_like_1"/>
    <property type="match status" value="1"/>
</dbReference>
<dbReference type="NCBIfam" id="TIGR00787">
    <property type="entry name" value="dctP"/>
    <property type="match status" value="1"/>
</dbReference>
<dbReference type="RefSeq" id="WP_075866057.1">
    <property type="nucleotide sequence ID" value="NZ_BDJL01000093.1"/>
</dbReference>
<evidence type="ECO:0000256" key="1">
    <source>
        <dbReference type="ARBA" id="ARBA00009023"/>
    </source>
</evidence>
<keyword evidence="3" id="KW-0732">Signal</keyword>
<dbReference type="AlphaFoldDB" id="A0A1L8D3V0"/>
<protein>
    <submittedName>
        <fullName evidence="4">TRAP dicarboxylate transporter, DctP subunit</fullName>
    </submittedName>
</protein>
<dbReference type="NCBIfam" id="NF037995">
    <property type="entry name" value="TRAP_S1"/>
    <property type="match status" value="1"/>
</dbReference>
<evidence type="ECO:0000256" key="3">
    <source>
        <dbReference type="ARBA" id="ARBA00022729"/>
    </source>
</evidence>
<organism evidence="4 5">
    <name type="scientific">Carboxydothermus islandicus</name>
    <dbReference type="NCBI Taxonomy" id="661089"/>
    <lineage>
        <taxon>Bacteria</taxon>
        <taxon>Bacillati</taxon>
        <taxon>Bacillota</taxon>
        <taxon>Clostridia</taxon>
        <taxon>Thermoanaerobacterales</taxon>
        <taxon>Thermoanaerobacteraceae</taxon>
        <taxon>Carboxydothermus</taxon>
    </lineage>
</organism>
<dbReference type="Pfam" id="PF03480">
    <property type="entry name" value="DctP"/>
    <property type="match status" value="1"/>
</dbReference>